<accession>A0A1M6TZQ7</accession>
<dbReference type="AlphaFoldDB" id="A0A1M6TZQ7"/>
<evidence type="ECO:0000313" key="3">
    <source>
        <dbReference type="Proteomes" id="UP000184497"/>
    </source>
</evidence>
<organism evidence="2 3">
    <name type="scientific">Marinobacter antarcticus</name>
    <dbReference type="NCBI Taxonomy" id="564117"/>
    <lineage>
        <taxon>Bacteria</taxon>
        <taxon>Pseudomonadati</taxon>
        <taxon>Pseudomonadota</taxon>
        <taxon>Gammaproteobacteria</taxon>
        <taxon>Pseudomonadales</taxon>
        <taxon>Marinobacteraceae</taxon>
        <taxon>Marinobacter</taxon>
    </lineage>
</organism>
<sequence length="183" mass="20438">MGNMSFGNLLWESVVKSWGGMLTFLSFGAALLVFYLTPKNTSVAINHVLPIFILLFFLAVVSLRAAWISFGYSKLILPKVIHVKEPPKAYKNAFALFLVKPTPLLSHDAIISVYYLEDGLEQLVGVGKVVNVQNDKKVQIVVTNDYDFGEKLNNLKRNSKDELDKLVIKSSVPSFILENVYNG</sequence>
<feature type="transmembrane region" description="Helical" evidence="1">
    <location>
        <begin position="18"/>
        <end position="36"/>
    </location>
</feature>
<feature type="transmembrane region" description="Helical" evidence="1">
    <location>
        <begin position="48"/>
        <end position="70"/>
    </location>
</feature>
<evidence type="ECO:0000313" key="2">
    <source>
        <dbReference type="EMBL" id="SHK62364.1"/>
    </source>
</evidence>
<keyword evidence="1" id="KW-1133">Transmembrane helix</keyword>
<dbReference type="Proteomes" id="UP000184497">
    <property type="component" value="Unassembled WGS sequence"/>
</dbReference>
<keyword evidence="1" id="KW-0472">Membrane</keyword>
<keyword evidence="3" id="KW-1185">Reference proteome</keyword>
<evidence type="ECO:0000256" key="1">
    <source>
        <dbReference type="SAM" id="Phobius"/>
    </source>
</evidence>
<protein>
    <submittedName>
        <fullName evidence="2">Uncharacterized protein</fullName>
    </submittedName>
</protein>
<gene>
    <name evidence="2" type="ORF">SAMN05216369_2506</name>
</gene>
<reference evidence="3" key="1">
    <citation type="submission" date="2016-11" db="EMBL/GenBank/DDBJ databases">
        <authorList>
            <person name="Varghese N."/>
            <person name="Submissions S."/>
        </authorList>
    </citation>
    <scope>NUCLEOTIDE SEQUENCE [LARGE SCALE GENOMIC DNA]</scope>
    <source>
        <strain evidence="3">CGMCC 1.10835</strain>
    </source>
</reference>
<proteinExistence type="predicted"/>
<keyword evidence="1" id="KW-0812">Transmembrane</keyword>
<name>A0A1M6TZQ7_9GAMM</name>
<dbReference type="STRING" id="564117.SAMN05216369_2506"/>
<dbReference type="EMBL" id="FRAQ01000002">
    <property type="protein sequence ID" value="SHK62364.1"/>
    <property type="molecule type" value="Genomic_DNA"/>
</dbReference>